<dbReference type="EMBL" id="UINC01057743">
    <property type="protein sequence ID" value="SVB79234.1"/>
    <property type="molecule type" value="Genomic_DNA"/>
</dbReference>
<organism evidence="1">
    <name type="scientific">marine metagenome</name>
    <dbReference type="NCBI Taxonomy" id="408172"/>
    <lineage>
        <taxon>unclassified sequences</taxon>
        <taxon>metagenomes</taxon>
        <taxon>ecological metagenomes</taxon>
    </lineage>
</organism>
<evidence type="ECO:0000313" key="1">
    <source>
        <dbReference type="EMBL" id="SVB79234.1"/>
    </source>
</evidence>
<dbReference type="AlphaFoldDB" id="A0A382GWG6"/>
<sequence>MFNLTKFFNKGLKDSVLFLSNGAISHNGPWKQIYANTLVDRFYVGDFSAAEYTISVDFDNDNKELIKLLVTASISEASIIIYARNNLGTDLVELSASVNESYVDIIANPTAGKDGSKIIYTVQYFQNQNPLIL</sequence>
<gene>
    <name evidence="1" type="ORF">METZ01_LOCUS232088</name>
</gene>
<protein>
    <submittedName>
        <fullName evidence="1">Uncharacterized protein</fullName>
    </submittedName>
</protein>
<accession>A0A382GWG6</accession>
<name>A0A382GWG6_9ZZZZ</name>
<reference evidence="1" key="1">
    <citation type="submission" date="2018-05" db="EMBL/GenBank/DDBJ databases">
        <authorList>
            <person name="Lanie J.A."/>
            <person name="Ng W.-L."/>
            <person name="Kazmierczak K.M."/>
            <person name="Andrzejewski T.M."/>
            <person name="Davidsen T.M."/>
            <person name="Wayne K.J."/>
            <person name="Tettelin H."/>
            <person name="Glass J.I."/>
            <person name="Rusch D."/>
            <person name="Podicherti R."/>
            <person name="Tsui H.-C.T."/>
            <person name="Winkler M.E."/>
        </authorList>
    </citation>
    <scope>NUCLEOTIDE SEQUENCE</scope>
</reference>
<proteinExistence type="predicted"/>